<name>A0A1Z5HUX3_9FIRM</name>
<dbReference type="PANTHER" id="PTHR43852:SF4">
    <property type="entry name" value="NUCLEOTIDYLTRANSFERASE"/>
    <property type="match status" value="1"/>
</dbReference>
<gene>
    <name evidence="2" type="ORF">KKC1_22310</name>
</gene>
<protein>
    <recommendedName>
        <fullName evidence="1">Polymerase beta nucleotidyltransferase domain-containing protein</fullName>
    </recommendedName>
</protein>
<dbReference type="RefSeq" id="WP_088554309.1">
    <property type="nucleotide sequence ID" value="NZ_BDGJ01000115.1"/>
</dbReference>
<dbReference type="EMBL" id="BDGJ01000115">
    <property type="protein sequence ID" value="GAW93090.1"/>
    <property type="molecule type" value="Genomic_DNA"/>
</dbReference>
<accession>A0A1Z5HUX3</accession>
<dbReference type="CDD" id="cd05403">
    <property type="entry name" value="NT_KNTase_like"/>
    <property type="match status" value="1"/>
</dbReference>
<evidence type="ECO:0000313" key="2">
    <source>
        <dbReference type="EMBL" id="GAW93090.1"/>
    </source>
</evidence>
<sequence length="138" mass="16017">MLLEKILPVLERYNVHTCYLFGSRATGGAGPDSDVDLAVLFFPYDPTVHNLDLQVEMEAALSRTLHPLKVDLVFLQKEKITFRFEVISSGKVIYCRDHDERTDFEDIVVRDYLDFAPFLNRYYREMLEAIEGGEFFAE</sequence>
<dbReference type="SUPFAM" id="SSF81301">
    <property type="entry name" value="Nucleotidyltransferase"/>
    <property type="match status" value="1"/>
</dbReference>
<dbReference type="Pfam" id="PF18765">
    <property type="entry name" value="Polbeta"/>
    <property type="match status" value="1"/>
</dbReference>
<dbReference type="AlphaFoldDB" id="A0A1Z5HUX3"/>
<keyword evidence="3" id="KW-1185">Reference proteome</keyword>
<comment type="caution">
    <text evidence="2">The sequence shown here is derived from an EMBL/GenBank/DDBJ whole genome shotgun (WGS) entry which is preliminary data.</text>
</comment>
<evidence type="ECO:0000313" key="3">
    <source>
        <dbReference type="Proteomes" id="UP000197032"/>
    </source>
</evidence>
<dbReference type="Gene3D" id="3.30.460.10">
    <property type="entry name" value="Beta Polymerase, domain 2"/>
    <property type="match status" value="1"/>
</dbReference>
<dbReference type="PANTHER" id="PTHR43852">
    <property type="entry name" value="NUCLEOTIDYLTRANSFERASE"/>
    <property type="match status" value="1"/>
</dbReference>
<dbReference type="NCBIfam" id="NF047752">
    <property type="entry name" value="MntA_antitoxin"/>
    <property type="match status" value="1"/>
</dbReference>
<proteinExistence type="predicted"/>
<reference evidence="3" key="1">
    <citation type="journal article" date="2017" name="Appl. Environ. Microbiol.">
        <title>Genomic analysis of Calderihabitans maritimus KKC1, a thermophilic hydrogenogenic carboxydotrophic bacterium isolated from marine sediment.</title>
        <authorList>
            <person name="Omae K."/>
            <person name="Yoneda Y."/>
            <person name="Fukuyama Y."/>
            <person name="Yoshida T."/>
            <person name="Sako Y."/>
        </authorList>
    </citation>
    <scope>NUCLEOTIDE SEQUENCE [LARGE SCALE GENOMIC DNA]</scope>
    <source>
        <strain evidence="3">KKC1</strain>
    </source>
</reference>
<evidence type="ECO:0000259" key="1">
    <source>
        <dbReference type="Pfam" id="PF18765"/>
    </source>
</evidence>
<dbReference type="InterPro" id="IPR043519">
    <property type="entry name" value="NT_sf"/>
</dbReference>
<organism evidence="2 3">
    <name type="scientific">Calderihabitans maritimus</name>
    <dbReference type="NCBI Taxonomy" id="1246530"/>
    <lineage>
        <taxon>Bacteria</taxon>
        <taxon>Bacillati</taxon>
        <taxon>Bacillota</taxon>
        <taxon>Clostridia</taxon>
        <taxon>Neomoorellales</taxon>
        <taxon>Calderihabitantaceae</taxon>
        <taxon>Calderihabitans</taxon>
    </lineage>
</organism>
<dbReference type="OrthoDB" id="1716545at2"/>
<dbReference type="InterPro" id="IPR052930">
    <property type="entry name" value="TA_antitoxin_MntA"/>
</dbReference>
<feature type="domain" description="Polymerase beta nucleotidyltransferase" evidence="1">
    <location>
        <begin position="4"/>
        <end position="98"/>
    </location>
</feature>
<dbReference type="Proteomes" id="UP000197032">
    <property type="component" value="Unassembled WGS sequence"/>
</dbReference>
<dbReference type="InterPro" id="IPR041633">
    <property type="entry name" value="Polbeta"/>
</dbReference>